<accession>A0AAV3PYW9</accession>
<dbReference type="Proteomes" id="UP001454036">
    <property type="component" value="Unassembled WGS sequence"/>
</dbReference>
<dbReference type="EMBL" id="BAABME010002989">
    <property type="protein sequence ID" value="GAA0156959.1"/>
    <property type="molecule type" value="Genomic_DNA"/>
</dbReference>
<dbReference type="PANTHER" id="PTHR31973">
    <property type="entry name" value="POLYPROTEIN, PUTATIVE-RELATED"/>
    <property type="match status" value="1"/>
</dbReference>
<reference evidence="1 2" key="1">
    <citation type="submission" date="2024-01" db="EMBL/GenBank/DDBJ databases">
        <title>The complete chloroplast genome sequence of Lithospermum erythrorhizon: insights into the phylogenetic relationship among Boraginaceae species and the maternal lineages of purple gromwells.</title>
        <authorList>
            <person name="Okada T."/>
            <person name="Watanabe K."/>
        </authorList>
    </citation>
    <scope>NUCLEOTIDE SEQUENCE [LARGE SCALE GENOMIC DNA]</scope>
</reference>
<gene>
    <name evidence="1" type="ORF">LIER_14325</name>
</gene>
<proteinExistence type="predicted"/>
<protein>
    <submittedName>
        <fullName evidence="1">Uncharacterized protein</fullName>
    </submittedName>
</protein>
<dbReference type="AlphaFoldDB" id="A0AAV3PYW9"/>
<organism evidence="1 2">
    <name type="scientific">Lithospermum erythrorhizon</name>
    <name type="common">Purple gromwell</name>
    <name type="synonym">Lithospermum officinale var. erythrorhizon</name>
    <dbReference type="NCBI Taxonomy" id="34254"/>
    <lineage>
        <taxon>Eukaryota</taxon>
        <taxon>Viridiplantae</taxon>
        <taxon>Streptophyta</taxon>
        <taxon>Embryophyta</taxon>
        <taxon>Tracheophyta</taxon>
        <taxon>Spermatophyta</taxon>
        <taxon>Magnoliopsida</taxon>
        <taxon>eudicotyledons</taxon>
        <taxon>Gunneridae</taxon>
        <taxon>Pentapetalae</taxon>
        <taxon>asterids</taxon>
        <taxon>lamiids</taxon>
        <taxon>Boraginales</taxon>
        <taxon>Boraginaceae</taxon>
        <taxon>Boraginoideae</taxon>
        <taxon>Lithospermeae</taxon>
        <taxon>Lithospermum</taxon>
    </lineage>
</organism>
<name>A0AAV3PYW9_LITER</name>
<sequence>MSLAEHRLCVKHVHANWIKRFPGKAFKDMMWEAVRAPNVQYFEPVMDVIKKASVEAFEALEKIDRKKWTKSAFRPGSNWDELVNNSVEAFNKVILKARTKPIIIMLNIIHQKVMKRLRKQLAVARKWKGDISPKAAKIIRDRENMIVQYITVYNGHSRYGVSKANHAWVVDV</sequence>
<keyword evidence="2" id="KW-1185">Reference proteome</keyword>
<dbReference type="PANTHER" id="PTHR31973:SF187">
    <property type="entry name" value="MUTATOR TRANSPOSASE MUDRA PROTEIN"/>
    <property type="match status" value="1"/>
</dbReference>
<evidence type="ECO:0000313" key="2">
    <source>
        <dbReference type="Proteomes" id="UP001454036"/>
    </source>
</evidence>
<evidence type="ECO:0000313" key="1">
    <source>
        <dbReference type="EMBL" id="GAA0156959.1"/>
    </source>
</evidence>
<comment type="caution">
    <text evidence="1">The sequence shown here is derived from an EMBL/GenBank/DDBJ whole genome shotgun (WGS) entry which is preliminary data.</text>
</comment>